<dbReference type="PROSITE" id="PS50850">
    <property type="entry name" value="MFS"/>
    <property type="match status" value="1"/>
</dbReference>
<dbReference type="PANTHER" id="PTHR23508">
    <property type="entry name" value="CARBOXYLIC ACID TRANSPORTER PROTEIN HOMOLOG"/>
    <property type="match status" value="1"/>
</dbReference>
<protein>
    <submittedName>
        <fullName evidence="7">MFS transporter</fullName>
    </submittedName>
</protein>
<evidence type="ECO:0000313" key="7">
    <source>
        <dbReference type="EMBL" id="NBC38182.1"/>
    </source>
</evidence>
<dbReference type="PANTHER" id="PTHR23508:SF10">
    <property type="entry name" value="CARBOXYLIC ACID TRANSPORTER PROTEIN HOMOLOG"/>
    <property type="match status" value="1"/>
</dbReference>
<dbReference type="InterPro" id="IPR020846">
    <property type="entry name" value="MFS_dom"/>
</dbReference>
<evidence type="ECO:0000256" key="5">
    <source>
        <dbReference type="SAM" id="Phobius"/>
    </source>
</evidence>
<sequence>MGWRQIAAIALCCALNALDGFDVLSISFASPGIAAEWGIDRKALGIVLSMEIFGMAVGSVMLGQLADRIGRMYTALISLIIMLVGMIATPHSTDVGMLAGLRLFTGLGIGGMLAATNALTAEYANAKWRNAAIALMAAGYPLGAVVGGSIAREMLVSGGWRDVFYLGAGLAIILLPLVPWLLPEPVGALMQRRPANALQQVNRTLRIFGHEQVDHLPPAESQIKGSVTQLFTKGLLPITILLTVAYFMHILTFYFIVKWIPKVVVDMGFPASAAAGVLVWTNVGGLIGAVLFSLSSLRLPLRPALVGAMLLSSIMVAVFGQSPADLKVLSIAAGVAAFFTNGVIVGFYALIAQSFPTALRGSGTGFVIGIGRAGAAAGPIIAGFLFEAKLGLPMVAIAMALGSLTAAVTLIVMPKRDAHGH</sequence>
<keyword evidence="8" id="KW-1185">Reference proteome</keyword>
<dbReference type="PROSITE" id="PS00217">
    <property type="entry name" value="SUGAR_TRANSPORT_2"/>
    <property type="match status" value="1"/>
</dbReference>
<organism evidence="7 8">
    <name type="scientific">Novosphingobium ovatum</name>
    <dbReference type="NCBI Taxonomy" id="1908523"/>
    <lineage>
        <taxon>Bacteria</taxon>
        <taxon>Pseudomonadati</taxon>
        <taxon>Pseudomonadota</taxon>
        <taxon>Alphaproteobacteria</taxon>
        <taxon>Sphingomonadales</taxon>
        <taxon>Sphingomonadaceae</taxon>
        <taxon>Novosphingobium</taxon>
    </lineage>
</organism>
<feature type="transmembrane region" description="Helical" evidence="5">
    <location>
        <begin position="304"/>
        <end position="322"/>
    </location>
</feature>
<evidence type="ECO:0000256" key="1">
    <source>
        <dbReference type="ARBA" id="ARBA00004141"/>
    </source>
</evidence>
<dbReference type="SUPFAM" id="SSF103473">
    <property type="entry name" value="MFS general substrate transporter"/>
    <property type="match status" value="1"/>
</dbReference>
<proteinExistence type="predicted"/>
<comment type="subcellular location">
    <subcellularLocation>
        <location evidence="1">Membrane</location>
        <topology evidence="1">Multi-pass membrane protein</topology>
    </subcellularLocation>
</comment>
<feature type="transmembrane region" description="Helical" evidence="5">
    <location>
        <begin position="234"/>
        <end position="257"/>
    </location>
</feature>
<gene>
    <name evidence="7" type="ORF">GTZ99_16650</name>
</gene>
<reference evidence="8" key="1">
    <citation type="submission" date="2020-01" db="EMBL/GenBank/DDBJ databases">
        <title>Sphingomonas sp. strain CSW-10.</title>
        <authorList>
            <person name="Chen W.-M."/>
        </authorList>
    </citation>
    <scope>NUCLEOTIDE SEQUENCE [LARGE SCALE GENOMIC DNA]</scope>
    <source>
        <strain evidence="8">FSY-8</strain>
    </source>
</reference>
<feature type="transmembrane region" description="Helical" evidence="5">
    <location>
        <begin position="44"/>
        <end position="65"/>
    </location>
</feature>
<dbReference type="Proteomes" id="UP000753724">
    <property type="component" value="Unassembled WGS sequence"/>
</dbReference>
<comment type="caution">
    <text evidence="7">The sequence shown here is derived from an EMBL/GenBank/DDBJ whole genome shotgun (WGS) entry which is preliminary data.</text>
</comment>
<evidence type="ECO:0000256" key="2">
    <source>
        <dbReference type="ARBA" id="ARBA00022692"/>
    </source>
</evidence>
<feature type="transmembrane region" description="Helical" evidence="5">
    <location>
        <begin position="72"/>
        <end position="89"/>
    </location>
</feature>
<keyword evidence="3 5" id="KW-1133">Transmembrane helix</keyword>
<dbReference type="EMBL" id="JAAAPO010000009">
    <property type="protein sequence ID" value="NBC38182.1"/>
    <property type="molecule type" value="Genomic_DNA"/>
</dbReference>
<feature type="transmembrane region" description="Helical" evidence="5">
    <location>
        <begin position="131"/>
        <end position="151"/>
    </location>
</feature>
<feature type="transmembrane region" description="Helical" evidence="5">
    <location>
        <begin position="328"/>
        <end position="351"/>
    </location>
</feature>
<dbReference type="Pfam" id="PF07690">
    <property type="entry name" value="MFS_1"/>
    <property type="match status" value="1"/>
</dbReference>
<feature type="transmembrane region" description="Helical" evidence="5">
    <location>
        <begin position="95"/>
        <end position="119"/>
    </location>
</feature>
<feature type="domain" description="Major facilitator superfamily (MFS) profile" evidence="6">
    <location>
        <begin position="8"/>
        <end position="417"/>
    </location>
</feature>
<keyword evidence="2 5" id="KW-0812">Transmembrane</keyword>
<feature type="transmembrane region" description="Helical" evidence="5">
    <location>
        <begin position="163"/>
        <end position="182"/>
    </location>
</feature>
<feature type="transmembrane region" description="Helical" evidence="5">
    <location>
        <begin position="392"/>
        <end position="413"/>
    </location>
</feature>
<dbReference type="InterPro" id="IPR011701">
    <property type="entry name" value="MFS"/>
</dbReference>
<evidence type="ECO:0000256" key="4">
    <source>
        <dbReference type="ARBA" id="ARBA00023136"/>
    </source>
</evidence>
<keyword evidence="4 5" id="KW-0472">Membrane</keyword>
<name>A0ABW9XHZ2_9SPHN</name>
<dbReference type="InterPro" id="IPR005829">
    <property type="entry name" value="Sugar_transporter_CS"/>
</dbReference>
<feature type="transmembrane region" description="Helical" evidence="5">
    <location>
        <begin position="269"/>
        <end position="292"/>
    </location>
</feature>
<evidence type="ECO:0000256" key="3">
    <source>
        <dbReference type="ARBA" id="ARBA00022989"/>
    </source>
</evidence>
<evidence type="ECO:0000259" key="6">
    <source>
        <dbReference type="PROSITE" id="PS50850"/>
    </source>
</evidence>
<evidence type="ECO:0000313" key="8">
    <source>
        <dbReference type="Proteomes" id="UP000753724"/>
    </source>
</evidence>
<accession>A0ABW9XHZ2</accession>
<dbReference type="Gene3D" id="1.20.1250.20">
    <property type="entry name" value="MFS general substrate transporter like domains"/>
    <property type="match status" value="1"/>
</dbReference>
<dbReference type="RefSeq" id="WP_161720967.1">
    <property type="nucleotide sequence ID" value="NZ_JAAAPO010000009.1"/>
</dbReference>
<feature type="transmembrane region" description="Helical" evidence="5">
    <location>
        <begin position="363"/>
        <end position="386"/>
    </location>
</feature>
<dbReference type="InterPro" id="IPR036259">
    <property type="entry name" value="MFS_trans_sf"/>
</dbReference>